<evidence type="ECO:0000313" key="4">
    <source>
        <dbReference type="Proteomes" id="UP001465755"/>
    </source>
</evidence>
<dbReference type="PANTHER" id="PTHR47490:SF2">
    <property type="entry name" value="PROTEIN BLISTER"/>
    <property type="match status" value="1"/>
</dbReference>
<proteinExistence type="predicted"/>
<dbReference type="PANTHER" id="PTHR47490">
    <property type="entry name" value="PROTEIN BLISTER"/>
    <property type="match status" value="1"/>
</dbReference>
<dbReference type="GO" id="GO:0040008">
    <property type="term" value="P:regulation of growth"/>
    <property type="evidence" value="ECO:0007669"/>
    <property type="project" value="InterPro"/>
</dbReference>
<comment type="caution">
    <text evidence="3">The sequence shown here is derived from an EMBL/GenBank/DDBJ whole genome shotgun (WGS) entry which is preliminary data.</text>
</comment>
<name>A0AAW1NTX9_9CHLO</name>
<feature type="region of interest" description="Disordered" evidence="2">
    <location>
        <begin position="374"/>
        <end position="419"/>
    </location>
</feature>
<feature type="compositionally biased region" description="Basic and acidic residues" evidence="2">
    <location>
        <begin position="1"/>
        <end position="22"/>
    </location>
</feature>
<feature type="region of interest" description="Disordered" evidence="2">
    <location>
        <begin position="440"/>
        <end position="459"/>
    </location>
</feature>
<dbReference type="InterPro" id="IPR044194">
    <property type="entry name" value="BLISTER"/>
</dbReference>
<feature type="compositionally biased region" description="Basic and acidic residues" evidence="2">
    <location>
        <begin position="318"/>
        <end position="342"/>
    </location>
</feature>
<keyword evidence="1" id="KW-0175">Coiled coil</keyword>
<feature type="coiled-coil region" evidence="1">
    <location>
        <begin position="239"/>
        <end position="308"/>
    </location>
</feature>
<feature type="compositionally biased region" description="Low complexity" evidence="2">
    <location>
        <begin position="440"/>
        <end position="456"/>
    </location>
</feature>
<feature type="region of interest" description="Disordered" evidence="2">
    <location>
        <begin position="1"/>
        <end position="204"/>
    </location>
</feature>
<dbReference type="AlphaFoldDB" id="A0AAW1NTX9"/>
<evidence type="ECO:0000256" key="2">
    <source>
        <dbReference type="SAM" id="MobiDB-lite"/>
    </source>
</evidence>
<feature type="region of interest" description="Disordered" evidence="2">
    <location>
        <begin position="553"/>
        <end position="613"/>
    </location>
</feature>
<dbReference type="Proteomes" id="UP001465755">
    <property type="component" value="Unassembled WGS sequence"/>
</dbReference>
<organism evidence="3 4">
    <name type="scientific">Symbiochloris irregularis</name>
    <dbReference type="NCBI Taxonomy" id="706552"/>
    <lineage>
        <taxon>Eukaryota</taxon>
        <taxon>Viridiplantae</taxon>
        <taxon>Chlorophyta</taxon>
        <taxon>core chlorophytes</taxon>
        <taxon>Trebouxiophyceae</taxon>
        <taxon>Trebouxiales</taxon>
        <taxon>Trebouxiaceae</taxon>
        <taxon>Symbiochloris</taxon>
    </lineage>
</organism>
<keyword evidence="4" id="KW-1185">Reference proteome</keyword>
<feature type="compositionally biased region" description="Pro residues" evidence="2">
    <location>
        <begin position="84"/>
        <end position="98"/>
    </location>
</feature>
<dbReference type="EMBL" id="JALJOQ010000139">
    <property type="protein sequence ID" value="KAK9794372.1"/>
    <property type="molecule type" value="Genomic_DNA"/>
</dbReference>
<feature type="compositionally biased region" description="Low complexity" evidence="2">
    <location>
        <begin position="190"/>
        <end position="202"/>
    </location>
</feature>
<accession>A0AAW1NTX9</accession>
<feature type="compositionally biased region" description="Polar residues" evidence="2">
    <location>
        <begin position="30"/>
        <end position="40"/>
    </location>
</feature>
<sequence length="613" mass="64707">MSRPQSKKELEEAGRRKLEAFRKQRAAGKTRTSQTGSLTATEAPAPAGSGPALFRQPSASTATLPPLSAGWQTPAVMEPYRSRTPPPPPKAQPRPPPALAKDAPSQVRAAGGSEAEDSEARGAALWGEASLGDWNKHVPPLPPMPTRLSPLSSSNTGSVDLQRPAAPRDESVKGNGPLPPPPWLASLQDGTSSSGPRSTSGRDFVRLQGVIEDLTQQKFELSRGLEGQRHVAETLAAENEQLVANYNRQGGQVQDLREEVQTLRAEVKAQQAAMQTMLAEQEASRSAVAEASDSSQRLAREVVALEEKVLQAHSQQLKAEKASEAAAAETRKATTARDRARTECASTNATLSALQEEKAALNAKLRQAILKDGTARAQLPPRHAGTQTDPPPEPEASTSAAAAPPPKTPRAHGRPLPNESIIAHPSQAATSARIASDVLAQHAAAASPESHAATPTTRQHLPEAVRHLLPVTLWAGGVGGAAALVMADERACLESIHSLMDGMERDQRSLLSQLQAQKAHSAGLQADNAKLVQKLQLATQRFELAVARASFAGQRESAGYPSRSRGPTSDHLPAASQPAPTSPFGNAPPSAGPEKQRSTLGWLFGRGPRSAQS</sequence>
<reference evidence="3 4" key="1">
    <citation type="journal article" date="2024" name="Nat. Commun.">
        <title>Phylogenomics reveals the evolutionary origins of lichenization in chlorophyte algae.</title>
        <authorList>
            <person name="Puginier C."/>
            <person name="Libourel C."/>
            <person name="Otte J."/>
            <person name="Skaloud P."/>
            <person name="Haon M."/>
            <person name="Grisel S."/>
            <person name="Petersen M."/>
            <person name="Berrin J.G."/>
            <person name="Delaux P.M."/>
            <person name="Dal Grande F."/>
            <person name="Keller J."/>
        </authorList>
    </citation>
    <scope>NUCLEOTIDE SEQUENCE [LARGE SCALE GENOMIC DNA]</scope>
    <source>
        <strain evidence="3 4">SAG 2036</strain>
    </source>
</reference>
<protein>
    <submittedName>
        <fullName evidence="3">Uncharacterized protein</fullName>
    </submittedName>
</protein>
<gene>
    <name evidence="3" type="ORF">WJX73_009154</name>
</gene>
<evidence type="ECO:0000313" key="3">
    <source>
        <dbReference type="EMBL" id="KAK9794372.1"/>
    </source>
</evidence>
<evidence type="ECO:0000256" key="1">
    <source>
        <dbReference type="SAM" id="Coils"/>
    </source>
</evidence>
<feature type="region of interest" description="Disordered" evidence="2">
    <location>
        <begin position="316"/>
        <end position="342"/>
    </location>
</feature>